<dbReference type="Pfam" id="PF00512">
    <property type="entry name" value="HisKA"/>
    <property type="match status" value="1"/>
</dbReference>
<evidence type="ECO:0000256" key="7">
    <source>
        <dbReference type="ARBA" id="ARBA00023012"/>
    </source>
</evidence>
<comment type="catalytic activity">
    <reaction evidence="1">
        <text>ATP + protein L-histidine = ADP + protein N-phospho-L-histidine.</text>
        <dbReference type="EC" id="2.7.13.3"/>
    </reaction>
</comment>
<dbReference type="PANTHER" id="PTHR45453:SF1">
    <property type="entry name" value="PHOSPHATE REGULON SENSOR PROTEIN PHOR"/>
    <property type="match status" value="1"/>
</dbReference>
<evidence type="ECO:0000256" key="2">
    <source>
        <dbReference type="ARBA" id="ARBA00004370"/>
    </source>
</evidence>
<evidence type="ECO:0000313" key="11">
    <source>
        <dbReference type="Proteomes" id="UP000069771"/>
    </source>
</evidence>
<dbReference type="FunFam" id="1.10.287.130:FF:000001">
    <property type="entry name" value="Two-component sensor histidine kinase"/>
    <property type="match status" value="1"/>
</dbReference>
<comment type="subcellular location">
    <subcellularLocation>
        <location evidence="2">Membrane</location>
    </subcellularLocation>
</comment>
<dbReference type="KEGG" id="fro:AALO17_21360"/>
<dbReference type="SMART" id="SM00387">
    <property type="entry name" value="HATPase_c"/>
    <property type="match status" value="1"/>
</dbReference>
<keyword evidence="7" id="KW-0902">Two-component regulatory system</keyword>
<dbReference type="Gene3D" id="3.30.565.10">
    <property type="entry name" value="Histidine kinase-like ATPase, C-terminal domain"/>
    <property type="match status" value="1"/>
</dbReference>
<evidence type="ECO:0000256" key="1">
    <source>
        <dbReference type="ARBA" id="ARBA00000085"/>
    </source>
</evidence>
<dbReference type="InterPro" id="IPR050351">
    <property type="entry name" value="BphY/WalK/GraS-like"/>
</dbReference>
<keyword evidence="6 10" id="KW-0418">Kinase</keyword>
<feature type="domain" description="Histidine kinase" evidence="9">
    <location>
        <begin position="180"/>
        <end position="387"/>
    </location>
</feature>
<dbReference type="GeneID" id="78478721"/>
<dbReference type="EC" id="2.7.13.3" evidence="3"/>
<organism evidence="10 11">
    <name type="scientific">Faecalibaculum rodentium</name>
    <dbReference type="NCBI Taxonomy" id="1702221"/>
    <lineage>
        <taxon>Bacteria</taxon>
        <taxon>Bacillati</taxon>
        <taxon>Bacillota</taxon>
        <taxon>Erysipelotrichia</taxon>
        <taxon>Erysipelotrichales</taxon>
        <taxon>Erysipelotrichaceae</taxon>
        <taxon>Faecalibaculum</taxon>
    </lineage>
</organism>
<evidence type="ECO:0000256" key="6">
    <source>
        <dbReference type="ARBA" id="ARBA00022777"/>
    </source>
</evidence>
<evidence type="ECO:0000259" key="9">
    <source>
        <dbReference type="PROSITE" id="PS50109"/>
    </source>
</evidence>
<dbReference type="GO" id="GO:0005886">
    <property type="term" value="C:plasma membrane"/>
    <property type="evidence" value="ECO:0007669"/>
    <property type="project" value="TreeGrafter"/>
</dbReference>
<keyword evidence="8" id="KW-0812">Transmembrane</keyword>
<accession>A0A140DX93</accession>
<gene>
    <name evidence="10" type="ORF">AALO17_21360</name>
</gene>
<name>A0A140DX93_9FIRM</name>
<dbReference type="AlphaFoldDB" id="A0A140DX93"/>
<dbReference type="InterPro" id="IPR004358">
    <property type="entry name" value="Sig_transdc_His_kin-like_C"/>
</dbReference>
<dbReference type="GO" id="GO:0000155">
    <property type="term" value="F:phosphorelay sensor kinase activity"/>
    <property type="evidence" value="ECO:0007669"/>
    <property type="project" value="InterPro"/>
</dbReference>
<feature type="transmembrane region" description="Helical" evidence="8">
    <location>
        <begin position="137"/>
        <end position="155"/>
    </location>
</feature>
<dbReference type="InterPro" id="IPR005467">
    <property type="entry name" value="His_kinase_dom"/>
</dbReference>
<dbReference type="STRING" id="1702221.AALO17_21360"/>
<dbReference type="SUPFAM" id="SSF47384">
    <property type="entry name" value="Homodimeric domain of signal transducing histidine kinase"/>
    <property type="match status" value="1"/>
</dbReference>
<dbReference type="PROSITE" id="PS50109">
    <property type="entry name" value="HIS_KIN"/>
    <property type="match status" value="1"/>
</dbReference>
<evidence type="ECO:0000256" key="4">
    <source>
        <dbReference type="ARBA" id="ARBA00022553"/>
    </source>
</evidence>
<dbReference type="SMART" id="SM00388">
    <property type="entry name" value="HisKA"/>
    <property type="match status" value="1"/>
</dbReference>
<evidence type="ECO:0000256" key="8">
    <source>
        <dbReference type="SAM" id="Phobius"/>
    </source>
</evidence>
<proteinExistence type="predicted"/>
<dbReference type="InterPro" id="IPR036097">
    <property type="entry name" value="HisK_dim/P_sf"/>
</dbReference>
<dbReference type="OrthoDB" id="9813151at2"/>
<keyword evidence="11" id="KW-1185">Reference proteome</keyword>
<dbReference type="PRINTS" id="PR00344">
    <property type="entry name" value="BCTRLSENSOR"/>
</dbReference>
<sequence length="400" mass="44694">MRELRTRMQTLVFGLAALFAALILALANGFAYWQAAQTVQENLDSTSRLFNERGYDRELDILSSLPVCTVLLNHAGEITGVLARDPDMDEEDLIEAVEYSMHPEPDFLYTSRYVSRRQGSMITIVDTAEVAEHLQEILWGSLLLGAVLLVLLWFGTRWLILVMTRPIEENLEMQKRFVADASHELKTPLSVIMASAEAMEQDPQPRWLQAIITESEQMNHLITSLLDLSRSDGLKDKQPVNLSETVEQAALPFESLLYDRHLSLALDLEPGLTVAGAPEDLMRLTGILIDNASRHADPGSAVSVSLKREKDRILLRVTDTGEAIPAGEEERIFDRFYRADASRTRAEGRYGLGLAIAKNITTGHHADIRAWSHGGQTTFQVRFEPLSEKQKSRPSQTGTG</sequence>
<keyword evidence="5 10" id="KW-0808">Transferase</keyword>
<keyword evidence="8" id="KW-1133">Transmembrane helix</keyword>
<dbReference type="CDD" id="cd00082">
    <property type="entry name" value="HisKA"/>
    <property type="match status" value="1"/>
</dbReference>
<evidence type="ECO:0000256" key="3">
    <source>
        <dbReference type="ARBA" id="ARBA00012438"/>
    </source>
</evidence>
<dbReference type="InterPro" id="IPR003594">
    <property type="entry name" value="HATPase_dom"/>
</dbReference>
<dbReference type="GO" id="GO:0016036">
    <property type="term" value="P:cellular response to phosphate starvation"/>
    <property type="evidence" value="ECO:0007669"/>
    <property type="project" value="TreeGrafter"/>
</dbReference>
<reference evidence="10 11" key="1">
    <citation type="journal article" date="2016" name="Gut Pathog.">
        <title>Whole genome sequencing of "Faecalibaculum rodentium" ALO17, isolated from C57BL/6J laboratory mouse feces.</title>
        <authorList>
            <person name="Lim S."/>
            <person name="Chang D.H."/>
            <person name="Ahn S."/>
            <person name="Kim B.C."/>
        </authorList>
    </citation>
    <scope>NUCLEOTIDE SEQUENCE [LARGE SCALE GENOMIC DNA]</scope>
    <source>
        <strain evidence="10 11">Alo17</strain>
    </source>
</reference>
<dbReference type="Pfam" id="PF02518">
    <property type="entry name" value="HATPase_c"/>
    <property type="match status" value="1"/>
</dbReference>
<dbReference type="EMBL" id="CP011391">
    <property type="protein sequence ID" value="AMK55270.1"/>
    <property type="molecule type" value="Genomic_DNA"/>
</dbReference>
<evidence type="ECO:0000313" key="10">
    <source>
        <dbReference type="EMBL" id="AMK55270.1"/>
    </source>
</evidence>
<dbReference type="PANTHER" id="PTHR45453">
    <property type="entry name" value="PHOSPHATE REGULON SENSOR PROTEIN PHOR"/>
    <property type="match status" value="1"/>
</dbReference>
<protein>
    <recommendedName>
        <fullName evidence="3">histidine kinase</fullName>
        <ecNumber evidence="3">2.7.13.3</ecNumber>
    </recommendedName>
</protein>
<dbReference type="RefSeq" id="WP_067558714.1">
    <property type="nucleotide sequence ID" value="NZ_CAOQKZ010000004.1"/>
</dbReference>
<dbReference type="InterPro" id="IPR003661">
    <property type="entry name" value="HisK_dim/P_dom"/>
</dbReference>
<dbReference type="SUPFAM" id="SSF55874">
    <property type="entry name" value="ATPase domain of HSP90 chaperone/DNA topoisomerase II/histidine kinase"/>
    <property type="match status" value="1"/>
</dbReference>
<dbReference type="Gene3D" id="1.10.287.130">
    <property type="match status" value="1"/>
</dbReference>
<keyword evidence="8" id="KW-0472">Membrane</keyword>
<dbReference type="GO" id="GO:0004721">
    <property type="term" value="F:phosphoprotein phosphatase activity"/>
    <property type="evidence" value="ECO:0007669"/>
    <property type="project" value="TreeGrafter"/>
</dbReference>
<dbReference type="InterPro" id="IPR036890">
    <property type="entry name" value="HATPase_C_sf"/>
</dbReference>
<dbReference type="Proteomes" id="UP000069771">
    <property type="component" value="Chromosome"/>
</dbReference>
<keyword evidence="4" id="KW-0597">Phosphoprotein</keyword>
<evidence type="ECO:0000256" key="5">
    <source>
        <dbReference type="ARBA" id="ARBA00022679"/>
    </source>
</evidence>